<dbReference type="InterPro" id="IPR008915">
    <property type="entry name" value="Peptidase_M50"/>
</dbReference>
<feature type="transmembrane region" description="Helical" evidence="12">
    <location>
        <begin position="53"/>
        <end position="71"/>
    </location>
</feature>
<keyword evidence="8" id="KW-0862">Zinc</keyword>
<organism evidence="14 15">
    <name type="scientific">Virgibacillus byunsanensis</name>
    <dbReference type="NCBI Taxonomy" id="570945"/>
    <lineage>
        <taxon>Bacteria</taxon>
        <taxon>Bacillati</taxon>
        <taxon>Bacillota</taxon>
        <taxon>Bacilli</taxon>
        <taxon>Bacillales</taxon>
        <taxon>Bacillaceae</taxon>
        <taxon>Virgibacillus</taxon>
    </lineage>
</organism>
<evidence type="ECO:0000256" key="4">
    <source>
        <dbReference type="ARBA" id="ARBA00022670"/>
    </source>
</evidence>
<evidence type="ECO:0000256" key="12">
    <source>
        <dbReference type="SAM" id="Phobius"/>
    </source>
</evidence>
<feature type="domain" description="Peptidase M50" evidence="13">
    <location>
        <begin position="112"/>
        <end position="167"/>
    </location>
</feature>
<sequence>MTNLKSIPSIHIHPILLVFVLISFLTGTFVELFIIISIVLFHELGHYYMASLFRWRIKSIMLWVFGGVMDTDEHGTRPLREEALVTMAGPFQHVIIYVVLLLLQTLELLQPSVLELAFHYNSIILLFNLLPIWPLDGGKFLLTGLSMLFPYKKAYHTVIIFSIITSLAFLILQLFLFPFTLSAFFIVLFLVMENRSEWKKRSFVFIRFLLQRYEANTFVKGVRPIIVSHQSSLMDVFSQFRREQKHFIYITYPGKERQLIDESDCLRSYFYYKRYYSTVGELVDSIV</sequence>
<reference evidence="15" key="1">
    <citation type="journal article" date="2019" name="Int. J. Syst. Evol. Microbiol.">
        <title>The Global Catalogue of Microorganisms (GCM) 10K type strain sequencing project: providing services to taxonomists for standard genome sequencing and annotation.</title>
        <authorList>
            <consortium name="The Broad Institute Genomics Platform"/>
            <consortium name="The Broad Institute Genome Sequencing Center for Infectious Disease"/>
            <person name="Wu L."/>
            <person name="Ma J."/>
        </authorList>
    </citation>
    <scope>NUCLEOTIDE SEQUENCE [LARGE SCALE GENOMIC DNA]</scope>
    <source>
        <strain evidence="15">CCUG 56754</strain>
    </source>
</reference>
<keyword evidence="5 12" id="KW-0812">Transmembrane</keyword>
<comment type="caution">
    <text evidence="14">The sequence shown here is derived from an EMBL/GenBank/DDBJ whole genome shotgun (WGS) entry which is preliminary data.</text>
</comment>
<feature type="domain" description="Peptidase M50" evidence="13">
    <location>
        <begin position="32"/>
        <end position="104"/>
    </location>
</feature>
<protein>
    <submittedName>
        <fullName evidence="14">Site-2 protease family protein</fullName>
    </submittedName>
</protein>
<evidence type="ECO:0000256" key="9">
    <source>
        <dbReference type="ARBA" id="ARBA00022989"/>
    </source>
</evidence>
<evidence type="ECO:0000259" key="13">
    <source>
        <dbReference type="Pfam" id="PF02163"/>
    </source>
</evidence>
<dbReference type="PANTHER" id="PTHR39188:SF3">
    <property type="entry name" value="STAGE IV SPORULATION PROTEIN FB"/>
    <property type="match status" value="1"/>
</dbReference>
<comment type="cofactor">
    <cofactor evidence="1">
        <name>Zn(2+)</name>
        <dbReference type="ChEBI" id="CHEBI:29105"/>
    </cofactor>
</comment>
<feature type="transmembrane region" description="Helical" evidence="12">
    <location>
        <begin position="158"/>
        <end position="191"/>
    </location>
</feature>
<evidence type="ECO:0000256" key="8">
    <source>
        <dbReference type="ARBA" id="ARBA00022833"/>
    </source>
</evidence>
<dbReference type="RefSeq" id="WP_390361750.1">
    <property type="nucleotide sequence ID" value="NZ_JBHTKJ010000021.1"/>
</dbReference>
<dbReference type="PANTHER" id="PTHR39188">
    <property type="entry name" value="MEMBRANE-ASSOCIATED ZINC METALLOPROTEASE M50B"/>
    <property type="match status" value="1"/>
</dbReference>
<evidence type="ECO:0000256" key="5">
    <source>
        <dbReference type="ARBA" id="ARBA00022692"/>
    </source>
</evidence>
<keyword evidence="10" id="KW-0482">Metalloprotease</keyword>
<feature type="transmembrane region" description="Helical" evidence="12">
    <location>
        <begin position="116"/>
        <end position="135"/>
    </location>
</feature>
<gene>
    <name evidence="14" type="ORF">ACFQ3N_09445</name>
</gene>
<keyword evidence="11 12" id="KW-0472">Membrane</keyword>
<evidence type="ECO:0000313" key="15">
    <source>
        <dbReference type="Proteomes" id="UP001597040"/>
    </source>
</evidence>
<accession>A0ABW3LL12</accession>
<evidence type="ECO:0000256" key="6">
    <source>
        <dbReference type="ARBA" id="ARBA00022723"/>
    </source>
</evidence>
<dbReference type="GO" id="GO:0008233">
    <property type="term" value="F:peptidase activity"/>
    <property type="evidence" value="ECO:0007669"/>
    <property type="project" value="UniProtKB-KW"/>
</dbReference>
<evidence type="ECO:0000256" key="1">
    <source>
        <dbReference type="ARBA" id="ARBA00001947"/>
    </source>
</evidence>
<feature type="transmembrane region" description="Helical" evidence="12">
    <location>
        <begin position="12"/>
        <end position="41"/>
    </location>
</feature>
<keyword evidence="4 14" id="KW-0645">Protease</keyword>
<dbReference type="GO" id="GO:0006508">
    <property type="term" value="P:proteolysis"/>
    <property type="evidence" value="ECO:0007669"/>
    <property type="project" value="UniProtKB-KW"/>
</dbReference>
<keyword evidence="7" id="KW-0378">Hydrolase</keyword>
<evidence type="ECO:0000256" key="11">
    <source>
        <dbReference type="ARBA" id="ARBA00023136"/>
    </source>
</evidence>
<evidence type="ECO:0000313" key="14">
    <source>
        <dbReference type="EMBL" id="MFD1038615.1"/>
    </source>
</evidence>
<name>A0ABW3LL12_9BACI</name>
<comment type="similarity">
    <text evidence="3">Belongs to the peptidase M50B family.</text>
</comment>
<keyword evidence="9 12" id="KW-1133">Transmembrane helix</keyword>
<keyword evidence="6" id="KW-0479">Metal-binding</keyword>
<dbReference type="Proteomes" id="UP001597040">
    <property type="component" value="Unassembled WGS sequence"/>
</dbReference>
<evidence type="ECO:0000256" key="2">
    <source>
        <dbReference type="ARBA" id="ARBA00004141"/>
    </source>
</evidence>
<feature type="transmembrane region" description="Helical" evidence="12">
    <location>
        <begin position="91"/>
        <end position="109"/>
    </location>
</feature>
<dbReference type="EMBL" id="JBHTKJ010000021">
    <property type="protein sequence ID" value="MFD1038615.1"/>
    <property type="molecule type" value="Genomic_DNA"/>
</dbReference>
<evidence type="ECO:0000256" key="10">
    <source>
        <dbReference type="ARBA" id="ARBA00023049"/>
    </source>
</evidence>
<proteinExistence type="inferred from homology"/>
<evidence type="ECO:0000256" key="3">
    <source>
        <dbReference type="ARBA" id="ARBA00007931"/>
    </source>
</evidence>
<dbReference type="Pfam" id="PF02163">
    <property type="entry name" value="Peptidase_M50"/>
    <property type="match status" value="2"/>
</dbReference>
<keyword evidence="15" id="KW-1185">Reference proteome</keyword>
<evidence type="ECO:0000256" key="7">
    <source>
        <dbReference type="ARBA" id="ARBA00022801"/>
    </source>
</evidence>
<comment type="subcellular location">
    <subcellularLocation>
        <location evidence="2">Membrane</location>
        <topology evidence="2">Multi-pass membrane protein</topology>
    </subcellularLocation>
</comment>